<sequence length="102" mass="11789">MCIPQIKQCFISRLQLPLLLTEKITKVLGRNQGRQFQPTLKLKNLTIKFGMNAEEAFVIPQASSLIKYWNIQEIPLSKALEKMSFWLILQKSIITRQSSGRL</sequence>
<dbReference type="AlphaFoldDB" id="A0A8J8T3X6"/>
<name>A0A8J8T3X6_HALGN</name>
<dbReference type="EMBL" id="RRYP01007290">
    <property type="protein sequence ID" value="TNV80601.1"/>
    <property type="molecule type" value="Genomic_DNA"/>
</dbReference>
<evidence type="ECO:0000313" key="2">
    <source>
        <dbReference type="Proteomes" id="UP000785679"/>
    </source>
</evidence>
<protein>
    <submittedName>
        <fullName evidence="1">Uncharacterized protein</fullName>
    </submittedName>
</protein>
<comment type="caution">
    <text evidence="1">The sequence shown here is derived from an EMBL/GenBank/DDBJ whole genome shotgun (WGS) entry which is preliminary data.</text>
</comment>
<dbReference type="Proteomes" id="UP000785679">
    <property type="component" value="Unassembled WGS sequence"/>
</dbReference>
<organism evidence="1 2">
    <name type="scientific">Halteria grandinella</name>
    <dbReference type="NCBI Taxonomy" id="5974"/>
    <lineage>
        <taxon>Eukaryota</taxon>
        <taxon>Sar</taxon>
        <taxon>Alveolata</taxon>
        <taxon>Ciliophora</taxon>
        <taxon>Intramacronucleata</taxon>
        <taxon>Spirotrichea</taxon>
        <taxon>Stichotrichia</taxon>
        <taxon>Sporadotrichida</taxon>
        <taxon>Halteriidae</taxon>
        <taxon>Halteria</taxon>
    </lineage>
</organism>
<keyword evidence="2" id="KW-1185">Reference proteome</keyword>
<gene>
    <name evidence="1" type="ORF">FGO68_gene6965</name>
</gene>
<accession>A0A8J8T3X6</accession>
<proteinExistence type="predicted"/>
<reference evidence="1" key="1">
    <citation type="submission" date="2019-06" db="EMBL/GenBank/DDBJ databases">
        <authorList>
            <person name="Zheng W."/>
        </authorList>
    </citation>
    <scope>NUCLEOTIDE SEQUENCE</scope>
    <source>
        <strain evidence="1">QDHG01</strain>
    </source>
</reference>
<evidence type="ECO:0000313" key="1">
    <source>
        <dbReference type="EMBL" id="TNV80601.1"/>
    </source>
</evidence>